<dbReference type="PROSITE" id="PS01360">
    <property type="entry name" value="ZF_MYND_1"/>
    <property type="match status" value="1"/>
</dbReference>
<comment type="caution">
    <text evidence="6">The sequence shown here is derived from an EMBL/GenBank/DDBJ whole genome shotgun (WGS) entry which is preliminary data.</text>
</comment>
<dbReference type="RefSeq" id="XP_038750031.1">
    <property type="nucleotide sequence ID" value="XM_038884331.1"/>
</dbReference>
<evidence type="ECO:0000259" key="5">
    <source>
        <dbReference type="PROSITE" id="PS50865"/>
    </source>
</evidence>
<gene>
    <name evidence="6" type="ORF">CkaCkLH20_01612</name>
</gene>
<dbReference type="GO" id="GO:0008270">
    <property type="term" value="F:zinc ion binding"/>
    <property type="evidence" value="ECO:0007669"/>
    <property type="project" value="UniProtKB-KW"/>
</dbReference>
<organism evidence="6 7">
    <name type="scientific">Colletotrichum karsti</name>
    <dbReference type="NCBI Taxonomy" id="1095194"/>
    <lineage>
        <taxon>Eukaryota</taxon>
        <taxon>Fungi</taxon>
        <taxon>Dikarya</taxon>
        <taxon>Ascomycota</taxon>
        <taxon>Pezizomycotina</taxon>
        <taxon>Sordariomycetes</taxon>
        <taxon>Hypocreomycetidae</taxon>
        <taxon>Glomerellales</taxon>
        <taxon>Glomerellaceae</taxon>
        <taxon>Colletotrichum</taxon>
        <taxon>Colletotrichum boninense species complex</taxon>
    </lineage>
</organism>
<reference evidence="6" key="2">
    <citation type="submission" date="2020-11" db="EMBL/GenBank/DDBJ databases">
        <title>Whole genome sequencing of Colletotrichum sp.</title>
        <authorList>
            <person name="Li H."/>
        </authorList>
    </citation>
    <scope>NUCLEOTIDE SEQUENCE</scope>
    <source>
        <strain evidence="6">CkLH20</strain>
    </source>
</reference>
<keyword evidence="1" id="KW-0479">Metal-binding</keyword>
<evidence type="ECO:0000256" key="4">
    <source>
        <dbReference type="PROSITE-ProRule" id="PRU00134"/>
    </source>
</evidence>
<evidence type="ECO:0000313" key="6">
    <source>
        <dbReference type="EMBL" id="KAF9880570.1"/>
    </source>
</evidence>
<dbReference type="PROSITE" id="PS50865">
    <property type="entry name" value="ZF_MYND_2"/>
    <property type="match status" value="1"/>
</dbReference>
<keyword evidence="3" id="KW-0862">Zinc</keyword>
<dbReference type="AlphaFoldDB" id="A0A9P6IIX3"/>
<dbReference type="GeneID" id="62157405"/>
<protein>
    <recommendedName>
        <fullName evidence="5">MYND-type domain-containing protein</fullName>
    </recommendedName>
</protein>
<accession>A0A9P6IIX3</accession>
<evidence type="ECO:0000256" key="3">
    <source>
        <dbReference type="ARBA" id="ARBA00022833"/>
    </source>
</evidence>
<dbReference type="InterPro" id="IPR002893">
    <property type="entry name" value="Znf_MYND"/>
</dbReference>
<keyword evidence="7" id="KW-1185">Reference proteome</keyword>
<evidence type="ECO:0000256" key="1">
    <source>
        <dbReference type="ARBA" id="ARBA00022723"/>
    </source>
</evidence>
<evidence type="ECO:0000256" key="2">
    <source>
        <dbReference type="ARBA" id="ARBA00022771"/>
    </source>
</evidence>
<keyword evidence="2 4" id="KW-0863">Zinc-finger</keyword>
<reference evidence="6" key="1">
    <citation type="submission" date="2020-03" db="EMBL/GenBank/DDBJ databases">
        <authorList>
            <person name="He L."/>
        </authorList>
    </citation>
    <scope>NUCLEOTIDE SEQUENCE</scope>
    <source>
        <strain evidence="6">CkLH20</strain>
    </source>
</reference>
<name>A0A9P6IIX3_9PEZI</name>
<proteinExistence type="predicted"/>
<dbReference type="Gene3D" id="6.10.140.2220">
    <property type="match status" value="1"/>
</dbReference>
<sequence>MAATTSPQDPEEGCLTNFTHDTWRFPEFEKIDPDAGLLGDPFYEESEDRWCLFAEIVDVSLLLRVRLVARDREGATVVIAFYPDNADRASLDTRQFKVGHTIALVYPMQHYFLDGTQGVRVEDLQSFRVFPVKMAEVFRVNDELCTYWDSRESPKKCHACGKQDSSLVKCGRCGFYYYCNKDCQTTGWNQKGHKAACRVLKDANLRALVRITDGEGERRFAFPS</sequence>
<dbReference type="SUPFAM" id="SSF144232">
    <property type="entry name" value="HIT/MYND zinc finger-like"/>
    <property type="match status" value="1"/>
</dbReference>
<dbReference type="Pfam" id="PF01753">
    <property type="entry name" value="zf-MYND"/>
    <property type="match status" value="1"/>
</dbReference>
<feature type="domain" description="MYND-type" evidence="5">
    <location>
        <begin position="157"/>
        <end position="197"/>
    </location>
</feature>
<evidence type="ECO:0000313" key="7">
    <source>
        <dbReference type="Proteomes" id="UP000781932"/>
    </source>
</evidence>
<dbReference type="OrthoDB" id="265717at2759"/>
<dbReference type="EMBL" id="JAATWM020000004">
    <property type="protein sequence ID" value="KAF9880570.1"/>
    <property type="molecule type" value="Genomic_DNA"/>
</dbReference>
<dbReference type="Proteomes" id="UP000781932">
    <property type="component" value="Unassembled WGS sequence"/>
</dbReference>